<sequence length="192" mass="22812">MIKNQLKFRGKNSIAIYGITRNPTENEYMMVINYAKYGSLQRVLNTKFKKLTWRRKSYIYYLLVGKLQGHLPSLTDFGLSKLVTDNNPENIYDIIPYMAHETLHRGEYIQASDIYSFEIMEKCWNFESLNRPTAKKLESQLSKYLYDFKLEAIYTSRHLSFVKSKKFETHDKTQWDLVIPEAIIEENEIQEN</sequence>
<keyword evidence="2" id="KW-1185">Reference proteome</keyword>
<protein>
    <recommendedName>
        <fullName evidence="3">Serine-threonine/tyrosine-protein kinase catalytic domain-containing protein</fullName>
    </recommendedName>
</protein>
<organism evidence="1 2">
    <name type="scientific">Diversispora epigaea</name>
    <dbReference type="NCBI Taxonomy" id="1348612"/>
    <lineage>
        <taxon>Eukaryota</taxon>
        <taxon>Fungi</taxon>
        <taxon>Fungi incertae sedis</taxon>
        <taxon>Mucoromycota</taxon>
        <taxon>Glomeromycotina</taxon>
        <taxon>Glomeromycetes</taxon>
        <taxon>Diversisporales</taxon>
        <taxon>Diversisporaceae</taxon>
        <taxon>Diversispora</taxon>
    </lineage>
</organism>
<dbReference type="OrthoDB" id="544350at2759"/>
<dbReference type="AlphaFoldDB" id="A0A397IKZ4"/>
<proteinExistence type="predicted"/>
<accession>A0A397IKZ4</accession>
<evidence type="ECO:0008006" key="3">
    <source>
        <dbReference type="Google" id="ProtNLM"/>
    </source>
</evidence>
<evidence type="ECO:0000313" key="1">
    <source>
        <dbReference type="EMBL" id="RHZ73874.1"/>
    </source>
</evidence>
<dbReference type="Gene3D" id="1.10.510.10">
    <property type="entry name" value="Transferase(Phosphotransferase) domain 1"/>
    <property type="match status" value="1"/>
</dbReference>
<dbReference type="EMBL" id="PQFF01000211">
    <property type="protein sequence ID" value="RHZ73874.1"/>
    <property type="molecule type" value="Genomic_DNA"/>
</dbReference>
<gene>
    <name evidence="1" type="ORF">Glove_228g111</name>
</gene>
<comment type="caution">
    <text evidence="1">The sequence shown here is derived from an EMBL/GenBank/DDBJ whole genome shotgun (WGS) entry which is preliminary data.</text>
</comment>
<dbReference type="SUPFAM" id="SSF56112">
    <property type="entry name" value="Protein kinase-like (PK-like)"/>
    <property type="match status" value="1"/>
</dbReference>
<name>A0A397IKZ4_9GLOM</name>
<dbReference type="Proteomes" id="UP000266861">
    <property type="component" value="Unassembled WGS sequence"/>
</dbReference>
<dbReference type="InterPro" id="IPR011009">
    <property type="entry name" value="Kinase-like_dom_sf"/>
</dbReference>
<evidence type="ECO:0000313" key="2">
    <source>
        <dbReference type="Proteomes" id="UP000266861"/>
    </source>
</evidence>
<reference evidence="1 2" key="1">
    <citation type="submission" date="2018-08" db="EMBL/GenBank/DDBJ databases">
        <title>Genome and evolution of the arbuscular mycorrhizal fungus Diversispora epigaea (formerly Glomus versiforme) and its bacterial endosymbionts.</title>
        <authorList>
            <person name="Sun X."/>
            <person name="Fei Z."/>
            <person name="Harrison M."/>
        </authorList>
    </citation>
    <scope>NUCLEOTIDE SEQUENCE [LARGE SCALE GENOMIC DNA]</scope>
    <source>
        <strain evidence="1 2">IT104</strain>
    </source>
</reference>